<feature type="compositionally biased region" description="Polar residues" evidence="1">
    <location>
        <begin position="1"/>
        <end position="18"/>
    </location>
</feature>
<dbReference type="GeneID" id="19463105"/>
<dbReference type="OrthoDB" id="4749037at2759"/>
<protein>
    <submittedName>
        <fullName evidence="2">Uncharacterized protein</fullName>
    </submittedName>
</protein>
<accession>S3DXI7</accession>
<reference evidence="2 3" key="1">
    <citation type="journal article" date="2013" name="BMC Genomics">
        <title>Genomics-driven discovery of the pneumocandin biosynthetic gene cluster in the fungus Glarea lozoyensis.</title>
        <authorList>
            <person name="Chen L."/>
            <person name="Yue Q."/>
            <person name="Zhang X."/>
            <person name="Xiang M."/>
            <person name="Wang C."/>
            <person name="Li S."/>
            <person name="Che Y."/>
            <person name="Ortiz-Lopez F.J."/>
            <person name="Bills G.F."/>
            <person name="Liu X."/>
            <person name="An Z."/>
        </authorList>
    </citation>
    <scope>NUCLEOTIDE SEQUENCE [LARGE SCALE GENOMIC DNA]</scope>
    <source>
        <strain evidence="3">ATCC 20868 / MF5171</strain>
    </source>
</reference>
<dbReference type="Proteomes" id="UP000016922">
    <property type="component" value="Unassembled WGS sequence"/>
</dbReference>
<name>S3DXI7_GLAL2</name>
<keyword evidence="3" id="KW-1185">Reference proteome</keyword>
<sequence length="497" mass="56716">MVEAQTEQGEQDHASSPTPGGPAKNRRGIMEDYLYYATPPRAGLPQKIENSEELSTKPTRVHIGGFGNDVSILTQAHRNLFWVFPPPNNAAYEVDSHCRLPHLHPHIYPEFSQNLWSSKENSRDIGGDLHNTLQRGSSESVFDGLEMNVRPTHGLGLSDVSQEKEHDNRNPVSDANVTVHVREVNSPDSDQKYSPQYPVGGTLAEAKRRITNHDEKRDKNILKSPENEVYDTREYFDLNYRHSNFSGQPDFCKLCKTNHVPIPGPSGDGVWSLPDWFPENGHFHPWDACRAVTARLVAVQEALDNTKNGHQKHRDGFAEWNLHFHEKGRHWTTKHARDWGGWWRCRGDENAPVAERRCTHCHPAPKSSMELKDEERVQFKMASQKQTTPLKIQEEYLKHYLEHHSKVKGEIDKKAALAMLRRDGIPQIYGRVSTYQEQQGLMEPRSKLETSATERDLGGRLLAIDSTLMYQHPKKTDTSEEQLADLMPINHGDLHLL</sequence>
<dbReference type="RefSeq" id="XP_008082494.1">
    <property type="nucleotide sequence ID" value="XM_008084303.1"/>
</dbReference>
<proteinExistence type="predicted"/>
<feature type="region of interest" description="Disordered" evidence="1">
    <location>
        <begin position="1"/>
        <end position="27"/>
    </location>
</feature>
<dbReference type="AlphaFoldDB" id="S3DXI7"/>
<dbReference type="EMBL" id="KE145363">
    <property type="protein sequence ID" value="EPE31083.1"/>
    <property type="molecule type" value="Genomic_DNA"/>
</dbReference>
<dbReference type="KEGG" id="glz:GLAREA_04050"/>
<evidence type="ECO:0000256" key="1">
    <source>
        <dbReference type="SAM" id="MobiDB-lite"/>
    </source>
</evidence>
<dbReference type="HOGENOM" id="CLU_548651_0_0_1"/>
<gene>
    <name evidence="2" type="ORF">GLAREA_04050</name>
</gene>
<evidence type="ECO:0000313" key="2">
    <source>
        <dbReference type="EMBL" id="EPE31083.1"/>
    </source>
</evidence>
<evidence type="ECO:0000313" key="3">
    <source>
        <dbReference type="Proteomes" id="UP000016922"/>
    </source>
</evidence>
<organism evidence="2 3">
    <name type="scientific">Glarea lozoyensis (strain ATCC 20868 / MF5171)</name>
    <dbReference type="NCBI Taxonomy" id="1116229"/>
    <lineage>
        <taxon>Eukaryota</taxon>
        <taxon>Fungi</taxon>
        <taxon>Dikarya</taxon>
        <taxon>Ascomycota</taxon>
        <taxon>Pezizomycotina</taxon>
        <taxon>Leotiomycetes</taxon>
        <taxon>Helotiales</taxon>
        <taxon>Helotiaceae</taxon>
        <taxon>Glarea</taxon>
    </lineage>
</organism>